<gene>
    <name evidence="6" type="ORF">HMPREF9726_00092</name>
</gene>
<evidence type="ECO:0000256" key="2">
    <source>
        <dbReference type="ARBA" id="ARBA00010736"/>
    </source>
</evidence>
<dbReference type="Gene3D" id="3.30.1340.10">
    <property type="entry name" value="HPr-like"/>
    <property type="match status" value="1"/>
</dbReference>
<dbReference type="Pfam" id="PF00381">
    <property type="entry name" value="PTS-HPr"/>
    <property type="match status" value="1"/>
</dbReference>
<reference evidence="6" key="1">
    <citation type="submission" date="2012-01" db="EMBL/GenBank/DDBJ databases">
        <title>The Genome Sequence of Treponema denticola H-22.</title>
        <authorList>
            <consortium name="The Broad Institute Genome Sequencing Platform"/>
            <person name="Earl A."/>
            <person name="Ward D."/>
            <person name="Feldgarden M."/>
            <person name="Gevers D."/>
            <person name="Blanton J.M."/>
            <person name="Fenno C.J."/>
            <person name="Baranova O.V."/>
            <person name="Mathney J."/>
            <person name="Dewhirst F.E."/>
            <person name="Izard J."/>
            <person name="Young S.K."/>
            <person name="Zeng Q."/>
            <person name="Gargeya S."/>
            <person name="Fitzgerald M."/>
            <person name="Haas B."/>
            <person name="Abouelleil A."/>
            <person name="Alvarado L."/>
            <person name="Arachchi H.M."/>
            <person name="Berlin A."/>
            <person name="Chapman S.B."/>
            <person name="Gearin G."/>
            <person name="Goldberg J."/>
            <person name="Griggs A."/>
            <person name="Gujja S."/>
            <person name="Hansen M."/>
            <person name="Heiman D."/>
            <person name="Howarth C."/>
            <person name="Larimer J."/>
            <person name="Lui A."/>
            <person name="MacDonald P.J.P."/>
            <person name="McCowen C."/>
            <person name="Montmayeur A."/>
            <person name="Murphy C."/>
            <person name="Neiman D."/>
            <person name="Pearson M."/>
            <person name="Priest M."/>
            <person name="Roberts A."/>
            <person name="Saif S."/>
            <person name="Shea T."/>
            <person name="Sisk P."/>
            <person name="Stolte C."/>
            <person name="Sykes S."/>
            <person name="Wortman J."/>
            <person name="Nusbaum C."/>
            <person name="Birren B."/>
        </authorList>
    </citation>
    <scope>NUCLEOTIDE SEQUENCE [LARGE SCALE GENOMIC DNA]</scope>
    <source>
        <strain evidence="6">H-22</strain>
    </source>
</reference>
<dbReference type="GO" id="GO:0005737">
    <property type="term" value="C:cytoplasm"/>
    <property type="evidence" value="ECO:0007669"/>
    <property type="project" value="UniProtKB-SubCell"/>
</dbReference>
<evidence type="ECO:0000256" key="3">
    <source>
        <dbReference type="ARBA" id="ARBA00022490"/>
    </source>
</evidence>
<dbReference type="PATRIC" id="fig|999432.5.peg.96"/>
<dbReference type="InterPro" id="IPR035895">
    <property type="entry name" value="HPr-like_sf"/>
</dbReference>
<dbReference type="PRINTS" id="PR00107">
    <property type="entry name" value="PHOSPHOCPHPR"/>
</dbReference>
<dbReference type="GO" id="GO:0009401">
    <property type="term" value="P:phosphoenolpyruvate-dependent sugar phosphotransferase system"/>
    <property type="evidence" value="ECO:0007669"/>
    <property type="project" value="UniProtKB-KW"/>
</dbReference>
<dbReference type="CDD" id="cd00367">
    <property type="entry name" value="PTS-HPr_like"/>
    <property type="match status" value="1"/>
</dbReference>
<dbReference type="PROSITE" id="PS00369">
    <property type="entry name" value="PTS_HPR_HIS"/>
    <property type="match status" value="1"/>
</dbReference>
<proteinExistence type="inferred from homology"/>
<sequence length="88" mass="9607">MISKTIKVQNRAGIHARPAALIAQKSNNFSSEIFLCKEDAKINAKSVIGIITMAAAYGTELTLTCDGPDEKEACEAIETIFNNKFEEE</sequence>
<dbReference type="HOGENOM" id="CLU_136230_1_2_12"/>
<dbReference type="Proteomes" id="UP000011705">
    <property type="component" value="Chromosome"/>
</dbReference>
<organism evidence="6">
    <name type="scientific">Treponema denticola H-22</name>
    <dbReference type="NCBI Taxonomy" id="999432"/>
    <lineage>
        <taxon>Bacteria</taxon>
        <taxon>Pseudomonadati</taxon>
        <taxon>Spirochaetota</taxon>
        <taxon>Spirochaetia</taxon>
        <taxon>Spirochaetales</taxon>
        <taxon>Treponemataceae</taxon>
        <taxon>Treponema</taxon>
    </lineage>
</organism>
<evidence type="ECO:0000259" key="5">
    <source>
        <dbReference type="PROSITE" id="PS51350"/>
    </source>
</evidence>
<accession>A0A0E2E7R9</accession>
<dbReference type="PANTHER" id="PTHR33705">
    <property type="entry name" value="PHOSPHOCARRIER PROTEIN HPR"/>
    <property type="match status" value="1"/>
</dbReference>
<dbReference type="PANTHER" id="PTHR33705:SF2">
    <property type="entry name" value="PHOSPHOCARRIER PROTEIN NPR"/>
    <property type="match status" value="1"/>
</dbReference>
<dbReference type="RefSeq" id="WP_002677845.1">
    <property type="nucleotide sequence ID" value="NZ_CM001795.1"/>
</dbReference>
<keyword evidence="4" id="KW-0598">Phosphotransferase system</keyword>
<protein>
    <submittedName>
        <fullName evidence="6">HPr family phosphocarrier</fullName>
    </submittedName>
</protein>
<dbReference type="PROSITE" id="PS51350">
    <property type="entry name" value="PTS_HPR_DOM"/>
    <property type="match status" value="1"/>
</dbReference>
<comment type="subcellular location">
    <subcellularLocation>
        <location evidence="1">Cytoplasm</location>
    </subcellularLocation>
</comment>
<dbReference type="InterPro" id="IPR000032">
    <property type="entry name" value="HPr-like"/>
</dbReference>
<dbReference type="InterPro" id="IPR001020">
    <property type="entry name" value="PTS_HPr_His_P_site"/>
</dbReference>
<evidence type="ECO:0000256" key="4">
    <source>
        <dbReference type="ARBA" id="ARBA00022683"/>
    </source>
</evidence>
<dbReference type="SUPFAM" id="SSF55594">
    <property type="entry name" value="HPr-like"/>
    <property type="match status" value="1"/>
</dbReference>
<dbReference type="InterPro" id="IPR050399">
    <property type="entry name" value="HPr"/>
</dbReference>
<name>A0A0E2E7R9_TREDN</name>
<evidence type="ECO:0000256" key="1">
    <source>
        <dbReference type="ARBA" id="ARBA00004496"/>
    </source>
</evidence>
<keyword evidence="3" id="KW-0963">Cytoplasm</keyword>
<dbReference type="NCBIfam" id="TIGR01003">
    <property type="entry name" value="PTS_HPr_family"/>
    <property type="match status" value="1"/>
</dbReference>
<evidence type="ECO:0000313" key="6">
    <source>
        <dbReference type="EMBL" id="EMB35900.1"/>
    </source>
</evidence>
<comment type="similarity">
    <text evidence="2">Belongs to the HPr family.</text>
</comment>
<comment type="caution">
    <text evidence="6">The sequence shown here is derived from an EMBL/GenBank/DDBJ whole genome shotgun (WGS) entry which is preliminary data.</text>
</comment>
<dbReference type="AlphaFoldDB" id="A0A0E2E7R9"/>
<dbReference type="EMBL" id="AGDV01000001">
    <property type="protein sequence ID" value="EMB35900.1"/>
    <property type="molecule type" value="Genomic_DNA"/>
</dbReference>
<feature type="domain" description="HPr" evidence="5">
    <location>
        <begin position="1"/>
        <end position="88"/>
    </location>
</feature>